<dbReference type="RefSeq" id="YP_009188367.1">
    <property type="nucleotide sequence ID" value="NC_028664.1"/>
</dbReference>
<dbReference type="InterPro" id="IPR011050">
    <property type="entry name" value="Pectin_lyase_fold/virulence"/>
</dbReference>
<dbReference type="Gene3D" id="2.160.20.10">
    <property type="entry name" value="Single-stranded right-handed beta-helix, Pectin lyase-like"/>
    <property type="match status" value="1"/>
</dbReference>
<comment type="subcellular location">
    <subcellularLocation>
        <location evidence="1">Virion</location>
    </subcellularLocation>
</comment>
<dbReference type="KEGG" id="vg:26517242"/>
<evidence type="ECO:0000256" key="1">
    <source>
        <dbReference type="ARBA" id="ARBA00004328"/>
    </source>
</evidence>
<dbReference type="GeneID" id="26517242"/>
<evidence type="ECO:0000256" key="5">
    <source>
        <dbReference type="ARBA" id="ARBA00023296"/>
    </source>
</evidence>
<dbReference type="GO" id="GO:0098994">
    <property type="term" value="P:symbiont entry into host cell via disruption of host cell envelope"/>
    <property type="evidence" value="ECO:0007669"/>
    <property type="project" value="UniProtKB-KW"/>
</dbReference>
<dbReference type="InterPro" id="IPR012334">
    <property type="entry name" value="Pectin_lyas_fold"/>
</dbReference>
<organism evidence="7 8">
    <name type="scientific">Klebsiella phage Kp2</name>
    <dbReference type="NCBI Taxonomy" id="1701805"/>
    <lineage>
        <taxon>Viruses</taxon>
        <taxon>Duplodnaviria</taxon>
        <taxon>Heunggongvirae</taxon>
        <taxon>Uroviricota</taxon>
        <taxon>Caudoviricetes</taxon>
        <taxon>Autographivirales</taxon>
        <taxon>Autoscriptoviridae</taxon>
        <taxon>Slopekvirinae</taxon>
        <taxon>Drulisvirus</taxon>
        <taxon>Drulisvirus Kp2</taxon>
    </lineage>
</organism>
<dbReference type="Proteomes" id="UP000201076">
    <property type="component" value="Segment"/>
</dbReference>
<evidence type="ECO:0000256" key="6">
    <source>
        <dbReference type="ARBA" id="ARBA00035731"/>
    </source>
</evidence>
<dbReference type="GO" id="GO:0098015">
    <property type="term" value="C:virus tail"/>
    <property type="evidence" value="ECO:0007669"/>
    <property type="project" value="UniProtKB-KW"/>
</dbReference>
<evidence type="ECO:0000256" key="4">
    <source>
        <dbReference type="ARBA" id="ARBA00022844"/>
    </source>
</evidence>
<proteinExistence type="predicted"/>
<dbReference type="EMBL" id="KT367886">
    <property type="protein sequence ID" value="ALJ98154.1"/>
    <property type="molecule type" value="Genomic_DNA"/>
</dbReference>
<dbReference type="GO" id="GO:0098996">
    <property type="term" value="P:symbiont entry into host cell via disruption of host cell glycocalyx"/>
    <property type="evidence" value="ECO:0007669"/>
    <property type="project" value="UniProtKB-KW"/>
</dbReference>
<evidence type="ECO:0000256" key="2">
    <source>
        <dbReference type="ARBA" id="ARBA00022717"/>
    </source>
</evidence>
<evidence type="ECO:0000313" key="8">
    <source>
        <dbReference type="Proteomes" id="UP000201076"/>
    </source>
</evidence>
<sequence length="660" mass="72253">MALVNLVTVNPRDLTHVQSYDELKVTVPKAAGERVVLLQYAEGLAPTYTQYVAKTKDGSVDNGGTVCVPAAGSFQWVLVTESGEVGPNHPEAVRPEWFGADPTGQVNSAPAFKRTFAAYSKAVLSGGTYLYSDLTPIDKGSFTILGQGSTINFVDGAQFFICTGTIGRIWVEHLYLKGGKSFFDFRAATANSFNDVRGFYDLNMSDYTEVAIRYTDRDCPWWSVDKCMFSARTNDGTIGLWDNGSDNNVVRDCKFYKNQYHISAKTGSGTYKIETCDFGQFFTTGDGVNRANIWIRVPTTSPTPTGVTGMFLVRDNKFGNEDERSSDVKLLLANESSGMPVYDSYSGALPAVHFVFGGNYSTGYGNYPAHWMRSVGGWLPQTFTFEGDNIQYADISKGKYFCYMDNVTRTTPYKILFNRKAARDSQLLWRGAVSNDPLVTFTLTDPSTAILAGDPLVHSPYSAGVGSGTIDITKNKMPSVSYAGVGMTIAASTDFLGRAEAVRGNYSQRYNNIFQPLETVTAYQPGFIQGEAKLADDAAFDSAVYLIDYAQDTADQVVYNQFPVQLRKGVWTSYCFPVMFMANKTNHCLVFKPNTQDTTSYPNSVVWSRSRAYLGKTPGLVGVQRLGSLILNEVPTAATGLPIGSVWMDATAGNALKIVT</sequence>
<reference evidence="7 8" key="1">
    <citation type="submission" date="2015-08" db="EMBL/GenBank/DDBJ databases">
        <title>Sequencing and annotation of the genomes of new Klebsiella pneumoniae bacteriophages.</title>
        <authorList>
            <person name="Alvez F."/>
            <person name="Que Y.A."/>
            <person name="Mamin A."/>
            <person name="Resch G."/>
        </authorList>
    </citation>
    <scope>NUCLEOTIDE SEQUENCE [LARGE SCALE GENOMIC DNA]</scope>
</reference>
<evidence type="ECO:0000256" key="3">
    <source>
        <dbReference type="ARBA" id="ARBA00022732"/>
    </source>
</evidence>
<keyword evidence="4" id="KW-0946">Virion</keyword>
<accession>A0A0P0IVE3</accession>
<keyword evidence="5" id="KW-1160">Virus entry into host cell</keyword>
<dbReference type="SUPFAM" id="SSF51126">
    <property type="entry name" value="Pectin lyase-like"/>
    <property type="match status" value="1"/>
</dbReference>
<evidence type="ECO:0000313" key="7">
    <source>
        <dbReference type="EMBL" id="ALJ98154.1"/>
    </source>
</evidence>
<protein>
    <submittedName>
        <fullName evidence="7">Uncharacterized protein</fullName>
    </submittedName>
</protein>
<keyword evidence="3" id="KW-1227">Viral tail protein</keyword>
<keyword evidence="6" id="KW-1238">Degradation of host capsule during virus entry</keyword>
<name>A0A0P0IVE3_9CAUD</name>
<keyword evidence="8" id="KW-1185">Reference proteome</keyword>
<keyword evidence="2" id="KW-1235">Degradation of host cell envelope components during virus entry</keyword>